<organism evidence="5 6">
    <name type="scientific">Paramormyrops kingsleyae</name>
    <dbReference type="NCBI Taxonomy" id="1676925"/>
    <lineage>
        <taxon>Eukaryota</taxon>
        <taxon>Metazoa</taxon>
        <taxon>Chordata</taxon>
        <taxon>Craniata</taxon>
        <taxon>Vertebrata</taxon>
        <taxon>Euteleostomi</taxon>
        <taxon>Actinopterygii</taxon>
        <taxon>Neopterygii</taxon>
        <taxon>Teleostei</taxon>
        <taxon>Osteoglossocephala</taxon>
        <taxon>Osteoglossomorpha</taxon>
        <taxon>Osteoglossiformes</taxon>
        <taxon>Mormyridae</taxon>
        <taxon>Paramormyrops</taxon>
    </lineage>
</organism>
<dbReference type="KEGG" id="pki:111859891"/>
<dbReference type="SUPFAM" id="SSF52047">
    <property type="entry name" value="RNI-like"/>
    <property type="match status" value="1"/>
</dbReference>
<evidence type="ECO:0000256" key="3">
    <source>
        <dbReference type="SAM" id="Phobius"/>
    </source>
</evidence>
<evidence type="ECO:0000256" key="1">
    <source>
        <dbReference type="ARBA" id="ARBA00022614"/>
    </source>
</evidence>
<dbReference type="InterPro" id="IPR003591">
    <property type="entry name" value="Leu-rich_rpt_typical-subtyp"/>
</dbReference>
<reference evidence="5" key="2">
    <citation type="submission" date="2025-09" db="UniProtKB">
        <authorList>
            <consortium name="Ensembl"/>
        </authorList>
    </citation>
    <scope>IDENTIFICATION</scope>
</reference>
<dbReference type="AlphaFoldDB" id="A0A3B3Q633"/>
<keyword evidence="3" id="KW-1133">Transmembrane helix</keyword>
<feature type="signal peptide" evidence="4">
    <location>
        <begin position="1"/>
        <end position="21"/>
    </location>
</feature>
<dbReference type="Proteomes" id="UP000261540">
    <property type="component" value="Unplaced"/>
</dbReference>
<keyword evidence="6" id="KW-1185">Reference proteome</keyword>
<dbReference type="STRING" id="1676925.ENSPKIP00000001304"/>
<keyword evidence="2" id="KW-0677">Repeat</keyword>
<dbReference type="Ensembl" id="ENSPKIT00000025223.1">
    <property type="protein sequence ID" value="ENSPKIP00000001304.1"/>
    <property type="gene ID" value="ENSPKIG00000019650.1"/>
</dbReference>
<dbReference type="Pfam" id="PF13516">
    <property type="entry name" value="LRR_6"/>
    <property type="match status" value="2"/>
</dbReference>
<dbReference type="InterPro" id="IPR001611">
    <property type="entry name" value="Leu-rich_rpt"/>
</dbReference>
<name>A0A3B3Q633_9TELE</name>
<accession>A0A3B3Q633</accession>
<evidence type="ECO:0000313" key="6">
    <source>
        <dbReference type="Proteomes" id="UP000261540"/>
    </source>
</evidence>
<keyword evidence="1" id="KW-0433">Leucine-rich repeat</keyword>
<dbReference type="InterPro" id="IPR032675">
    <property type="entry name" value="LRR_dom_sf"/>
</dbReference>
<dbReference type="PANTHER" id="PTHR24366:SF96">
    <property type="entry name" value="LEUCINE RICH REPEAT CONTAINING 53"/>
    <property type="match status" value="1"/>
</dbReference>
<feature type="chain" id="PRO_5017233709" evidence="4">
    <location>
        <begin position="22"/>
        <end position="696"/>
    </location>
</feature>
<dbReference type="Gene3D" id="3.80.10.10">
    <property type="entry name" value="Ribonuclease Inhibitor"/>
    <property type="match status" value="4"/>
</dbReference>
<keyword evidence="3" id="KW-0812">Transmembrane</keyword>
<evidence type="ECO:0000256" key="4">
    <source>
        <dbReference type="SAM" id="SignalP"/>
    </source>
</evidence>
<sequence length="696" mass="78745">MIGPALVGFLIFQWPLSSYLANVSLQPQDCQKSSLKTLSCWNQNLSSIPADLNPRLRQLDLSNNVITEIGVVSLRFLQNLDISQNELHVIHEGAFKNLVELHTLTLGRNFLSHNSIDNSKSFLHLYRLNTLDLSLNNLDEKDVEFYLRNASYLEYLSLSGNVLTKLTPGIFTRSQNLRSIIAENNFISEIEQGTFESLTRLAELNLARNNLGSICDFKLSQLKKLNLSRNALQFFITQKTENIFQLEMLDLSYNNLLLFPLLPNRNNLKYLNLKNNKVGVLENQLPFLETLFSYHKISNLYDSGLESVENIYSALKETPLVDLDLSENQFSSFPMEICSYLVSLKSLNLSGNCLMNISDAEIKNYAQEGQPQQSCPSLKSLDLQNNQISYFSPDFLKALPKIEELILKKNYVKPCSYRNQTGESTSIQTNLVDDSHCVSFRRLRTLKYLDLKENGIKLLSPCTFEHTPLVTLDLDGNEEMILEKGALDGLQNTLQSLSLGRNRMTSLDLSVKCLKTLKKLNVADNYLDVLPEVIACSPLKELDLRNNNFTDLEESVIRKVSIYLNTIYISGNFFNCCSAVWVKFLSESNVKIPDLKNTLCFIKQNVSIFPDFISSDSLSKQCSLEVSTEVGITNLVNIILFVFCFTFTLMIVFIVIRCALNSSLPFRNNKVVSFQSGNDNQCSGGVAKISIFETVK</sequence>
<protein>
    <submittedName>
        <fullName evidence="5">Leucine-rich repeat-containing protein 32-like</fullName>
    </submittedName>
</protein>
<dbReference type="PROSITE" id="PS51450">
    <property type="entry name" value="LRR"/>
    <property type="match status" value="5"/>
</dbReference>
<evidence type="ECO:0000256" key="2">
    <source>
        <dbReference type="ARBA" id="ARBA00022737"/>
    </source>
</evidence>
<dbReference type="Pfam" id="PF00560">
    <property type="entry name" value="LRR_1"/>
    <property type="match status" value="1"/>
</dbReference>
<dbReference type="PANTHER" id="PTHR24366">
    <property type="entry name" value="IG(IMMUNOGLOBULIN) AND LRR(LEUCINE RICH REPEAT) DOMAINS"/>
    <property type="match status" value="1"/>
</dbReference>
<dbReference type="SUPFAM" id="SSF52058">
    <property type="entry name" value="L domain-like"/>
    <property type="match status" value="1"/>
</dbReference>
<evidence type="ECO:0000313" key="5">
    <source>
        <dbReference type="Ensembl" id="ENSPKIP00000001304.1"/>
    </source>
</evidence>
<dbReference type="Pfam" id="PF13855">
    <property type="entry name" value="LRR_8"/>
    <property type="match status" value="1"/>
</dbReference>
<feature type="transmembrane region" description="Helical" evidence="3">
    <location>
        <begin position="638"/>
        <end position="660"/>
    </location>
</feature>
<reference evidence="5" key="1">
    <citation type="submission" date="2025-08" db="UniProtKB">
        <authorList>
            <consortium name="Ensembl"/>
        </authorList>
    </citation>
    <scope>IDENTIFICATION</scope>
</reference>
<dbReference type="SMART" id="SM00369">
    <property type="entry name" value="LRR_TYP"/>
    <property type="match status" value="9"/>
</dbReference>
<keyword evidence="3" id="KW-0472">Membrane</keyword>
<dbReference type="OrthoDB" id="8195690at2759"/>
<dbReference type="GeneTree" id="ENSGT00940000163623"/>
<proteinExistence type="predicted"/>
<dbReference type="SMART" id="SM00364">
    <property type="entry name" value="LRR_BAC"/>
    <property type="match status" value="6"/>
</dbReference>
<keyword evidence="4" id="KW-0732">Signal</keyword>